<keyword evidence="2" id="KW-0547">Nucleotide-binding</keyword>
<keyword evidence="3" id="KW-1185">Reference proteome</keyword>
<keyword evidence="1" id="KW-0472">Membrane</keyword>
<organism evidence="2 3">
    <name type="scientific">Aphis craccivora</name>
    <name type="common">Cowpea aphid</name>
    <dbReference type="NCBI Taxonomy" id="307492"/>
    <lineage>
        <taxon>Eukaryota</taxon>
        <taxon>Metazoa</taxon>
        <taxon>Ecdysozoa</taxon>
        <taxon>Arthropoda</taxon>
        <taxon>Hexapoda</taxon>
        <taxon>Insecta</taxon>
        <taxon>Pterygota</taxon>
        <taxon>Neoptera</taxon>
        <taxon>Paraneoptera</taxon>
        <taxon>Hemiptera</taxon>
        <taxon>Sternorrhyncha</taxon>
        <taxon>Aphidomorpha</taxon>
        <taxon>Aphidoidea</taxon>
        <taxon>Aphididae</taxon>
        <taxon>Aphidini</taxon>
        <taxon>Aphis</taxon>
        <taxon>Aphis</taxon>
    </lineage>
</organism>
<keyword evidence="1" id="KW-1133">Transmembrane helix</keyword>
<evidence type="ECO:0000256" key="1">
    <source>
        <dbReference type="SAM" id="Phobius"/>
    </source>
</evidence>
<dbReference type="EMBL" id="VUJU01001824">
    <property type="protein sequence ID" value="KAF0763676.1"/>
    <property type="molecule type" value="Genomic_DNA"/>
</dbReference>
<sequence>MVVQCELVVAGQLFLVLFFYGELYIMNNFNQKGTKIVKALVINGCARGDIVIIPRITLIQTDYLFEFKITQFSLKVCFAMTISKSKEQSLIMAEIGLKEECFLHG</sequence>
<accession>A0A6G0YZP7</accession>
<comment type="caution">
    <text evidence="2">The sequence shown here is derived from an EMBL/GenBank/DDBJ whole genome shotgun (WGS) entry which is preliminary data.</text>
</comment>
<keyword evidence="2" id="KW-0347">Helicase</keyword>
<feature type="transmembrane region" description="Helical" evidence="1">
    <location>
        <begin position="6"/>
        <end position="25"/>
    </location>
</feature>
<keyword evidence="2" id="KW-0378">Hydrolase</keyword>
<dbReference type="OrthoDB" id="6590976at2759"/>
<keyword evidence="1" id="KW-0812">Transmembrane</keyword>
<evidence type="ECO:0000313" key="2">
    <source>
        <dbReference type="EMBL" id="KAF0763676.1"/>
    </source>
</evidence>
<protein>
    <submittedName>
        <fullName evidence="2">ATP-dependent DNA helicase PIF1-like</fullName>
    </submittedName>
</protein>
<keyword evidence="2" id="KW-0067">ATP-binding</keyword>
<name>A0A6G0YZP7_APHCR</name>
<reference evidence="2 3" key="1">
    <citation type="submission" date="2019-08" db="EMBL/GenBank/DDBJ databases">
        <title>Whole genome of Aphis craccivora.</title>
        <authorList>
            <person name="Voronova N.V."/>
            <person name="Shulinski R.S."/>
            <person name="Bandarenka Y.V."/>
            <person name="Zhorov D.G."/>
            <person name="Warner D."/>
        </authorList>
    </citation>
    <scope>NUCLEOTIDE SEQUENCE [LARGE SCALE GENOMIC DNA]</scope>
    <source>
        <strain evidence="2">180601</strain>
        <tissue evidence="2">Whole Body</tissue>
    </source>
</reference>
<proteinExistence type="predicted"/>
<gene>
    <name evidence="2" type="ORF">FWK35_00006505</name>
</gene>
<dbReference type="GO" id="GO:0004386">
    <property type="term" value="F:helicase activity"/>
    <property type="evidence" value="ECO:0007669"/>
    <property type="project" value="UniProtKB-KW"/>
</dbReference>
<evidence type="ECO:0000313" key="3">
    <source>
        <dbReference type="Proteomes" id="UP000478052"/>
    </source>
</evidence>
<dbReference type="Proteomes" id="UP000478052">
    <property type="component" value="Unassembled WGS sequence"/>
</dbReference>
<dbReference type="AlphaFoldDB" id="A0A6G0YZP7"/>